<gene>
    <name evidence="2" type="ORF">EV215_1519</name>
</gene>
<dbReference type="AlphaFoldDB" id="A0AA46DXY2"/>
<sequence>MREYMHEILINNSYFFLYLIGIEFFLDKKKLFLNKKEIILFIGTPIFYKLLSNNTEINFSIYFLLFLILAIFIKYKIDFLTLPFLMLPFLLVENNTFFKLTTLILVYIIISFFIKEIIKEIKTKYKKNSYEEIYLIIFAIISIIIAYL</sequence>
<dbReference type="Proteomes" id="UP000294678">
    <property type="component" value="Unassembled WGS sequence"/>
</dbReference>
<evidence type="ECO:0000256" key="1">
    <source>
        <dbReference type="SAM" id="Phobius"/>
    </source>
</evidence>
<feature type="transmembrane region" description="Helical" evidence="1">
    <location>
        <begin position="97"/>
        <end position="118"/>
    </location>
</feature>
<dbReference type="RefSeq" id="WP_134113388.1">
    <property type="nucleotide sequence ID" value="NZ_SOBG01000006.1"/>
</dbReference>
<evidence type="ECO:0000313" key="3">
    <source>
        <dbReference type="Proteomes" id="UP000294678"/>
    </source>
</evidence>
<name>A0AA46DXY2_9FUSO</name>
<reference evidence="2 3" key="1">
    <citation type="submission" date="2019-03" db="EMBL/GenBank/DDBJ databases">
        <title>Genomic Encyclopedia of Type Strains, Phase IV (KMG-IV): sequencing the most valuable type-strain genomes for metagenomic binning, comparative biology and taxonomic classification.</title>
        <authorList>
            <person name="Goeker M."/>
        </authorList>
    </citation>
    <scope>NUCLEOTIDE SEQUENCE [LARGE SCALE GENOMIC DNA]</scope>
    <source>
        <strain evidence="2 3">DSM 100055</strain>
    </source>
</reference>
<evidence type="ECO:0000313" key="2">
    <source>
        <dbReference type="EMBL" id="TDT69177.1"/>
    </source>
</evidence>
<dbReference type="EMBL" id="SOBG01000006">
    <property type="protein sequence ID" value="TDT69177.1"/>
    <property type="molecule type" value="Genomic_DNA"/>
</dbReference>
<keyword evidence="1" id="KW-1133">Transmembrane helix</keyword>
<keyword evidence="3" id="KW-1185">Reference proteome</keyword>
<feature type="transmembrane region" description="Helical" evidence="1">
    <location>
        <begin position="59"/>
        <end position="77"/>
    </location>
</feature>
<feature type="transmembrane region" description="Helical" evidence="1">
    <location>
        <begin position="6"/>
        <end position="26"/>
    </location>
</feature>
<accession>A0AA46DXY2</accession>
<comment type="caution">
    <text evidence="2">The sequence shown here is derived from an EMBL/GenBank/DDBJ whole genome shotgun (WGS) entry which is preliminary data.</text>
</comment>
<proteinExistence type="predicted"/>
<keyword evidence="1" id="KW-0472">Membrane</keyword>
<organism evidence="2 3">
    <name type="scientific">Hypnocyclicus thermotrophus</name>
    <dbReference type="NCBI Taxonomy" id="1627895"/>
    <lineage>
        <taxon>Bacteria</taxon>
        <taxon>Fusobacteriati</taxon>
        <taxon>Fusobacteriota</taxon>
        <taxon>Fusobacteriia</taxon>
        <taxon>Fusobacteriales</taxon>
        <taxon>Fusobacteriaceae</taxon>
        <taxon>Hypnocyclicus</taxon>
    </lineage>
</organism>
<feature type="transmembrane region" description="Helical" evidence="1">
    <location>
        <begin position="130"/>
        <end position="147"/>
    </location>
</feature>
<keyword evidence="1" id="KW-0812">Transmembrane</keyword>
<protein>
    <submittedName>
        <fullName evidence="2">Uncharacterized protein</fullName>
    </submittedName>
</protein>